<name>A0ACB7PKR6_9PEZI</name>
<organism evidence="1 2">
    <name type="scientific">Chaetomium tenue</name>
    <dbReference type="NCBI Taxonomy" id="1854479"/>
    <lineage>
        <taxon>Eukaryota</taxon>
        <taxon>Fungi</taxon>
        <taxon>Dikarya</taxon>
        <taxon>Ascomycota</taxon>
        <taxon>Pezizomycotina</taxon>
        <taxon>Sordariomycetes</taxon>
        <taxon>Sordariomycetidae</taxon>
        <taxon>Sordariales</taxon>
        <taxon>Chaetomiaceae</taxon>
        <taxon>Chaetomium</taxon>
    </lineage>
</organism>
<proteinExistence type="predicted"/>
<accession>A0ACB7PKR6</accession>
<dbReference type="Proteomes" id="UP000724584">
    <property type="component" value="Unassembled WGS sequence"/>
</dbReference>
<keyword evidence="2" id="KW-1185">Reference proteome</keyword>
<protein>
    <submittedName>
        <fullName evidence="1">Uncharacterized protein</fullName>
    </submittedName>
</protein>
<reference evidence="1 2" key="1">
    <citation type="journal article" date="2021" name="Nat. Commun.">
        <title>Genetic determinants of endophytism in the Arabidopsis root mycobiome.</title>
        <authorList>
            <person name="Mesny F."/>
            <person name="Miyauchi S."/>
            <person name="Thiergart T."/>
            <person name="Pickel B."/>
            <person name="Atanasova L."/>
            <person name="Karlsson M."/>
            <person name="Huettel B."/>
            <person name="Barry K.W."/>
            <person name="Haridas S."/>
            <person name="Chen C."/>
            <person name="Bauer D."/>
            <person name="Andreopoulos W."/>
            <person name="Pangilinan J."/>
            <person name="LaButti K."/>
            <person name="Riley R."/>
            <person name="Lipzen A."/>
            <person name="Clum A."/>
            <person name="Drula E."/>
            <person name="Henrissat B."/>
            <person name="Kohler A."/>
            <person name="Grigoriev I.V."/>
            <person name="Martin F.M."/>
            <person name="Hacquard S."/>
        </authorList>
    </citation>
    <scope>NUCLEOTIDE SEQUENCE [LARGE SCALE GENOMIC DNA]</scope>
    <source>
        <strain evidence="1 2">MPI-SDFR-AT-0079</strain>
    </source>
</reference>
<evidence type="ECO:0000313" key="2">
    <source>
        <dbReference type="Proteomes" id="UP000724584"/>
    </source>
</evidence>
<sequence>MQLSSLFLSATALLAQAASADYLLYSSNQPGWFTPVPAQIQTRPPAGYLPGSVGFTTTRSKNAEIALDTEGDIGSKFFLLQTAQTTWALHSKEHTNFPITEPGDLLVITRPFAVDESARLVYTGTEVEDAVWVACKQKRGYSFSTIYLTAVSSIPDESCREVDLYTKTA</sequence>
<comment type="caution">
    <text evidence="1">The sequence shown here is derived from an EMBL/GenBank/DDBJ whole genome shotgun (WGS) entry which is preliminary data.</text>
</comment>
<evidence type="ECO:0000313" key="1">
    <source>
        <dbReference type="EMBL" id="KAH6649454.1"/>
    </source>
</evidence>
<gene>
    <name evidence="1" type="ORF">F5144DRAFT_607620</name>
</gene>
<dbReference type="EMBL" id="JAGIZQ010000001">
    <property type="protein sequence ID" value="KAH6649454.1"/>
    <property type="molecule type" value="Genomic_DNA"/>
</dbReference>